<name>A0A840ICG6_9ACTN</name>
<evidence type="ECO:0000313" key="1">
    <source>
        <dbReference type="EMBL" id="MBB4662526.1"/>
    </source>
</evidence>
<sequence length="108" mass="11698">MQVASEQEQVDEGEERVASLVERGLFASALEFYGAAGAAIDCGGSEKPALRLDLDALQAVRAAMGALERRIAIAWGAGLSYERIASITRLELELVELIVRRQRAEPAR</sequence>
<accession>A0A840ICG6</accession>
<protein>
    <submittedName>
        <fullName evidence="1">Uncharacterized protein</fullName>
    </submittedName>
</protein>
<evidence type="ECO:0000313" key="2">
    <source>
        <dbReference type="Proteomes" id="UP000585272"/>
    </source>
</evidence>
<reference evidence="1 2" key="1">
    <citation type="submission" date="2020-08" db="EMBL/GenBank/DDBJ databases">
        <title>Genomic Encyclopedia of Archaeal and Bacterial Type Strains, Phase II (KMG-II): from individual species to whole genera.</title>
        <authorList>
            <person name="Goeker M."/>
        </authorList>
    </citation>
    <scope>NUCLEOTIDE SEQUENCE [LARGE SCALE GENOMIC DNA]</scope>
    <source>
        <strain evidence="1 2">DSM 23288</strain>
    </source>
</reference>
<comment type="caution">
    <text evidence="1">The sequence shown here is derived from an EMBL/GenBank/DDBJ whole genome shotgun (WGS) entry which is preliminary data.</text>
</comment>
<keyword evidence="2" id="KW-1185">Reference proteome</keyword>
<dbReference type="EMBL" id="JACHNU010000002">
    <property type="protein sequence ID" value="MBB4662526.1"/>
    <property type="molecule type" value="Genomic_DNA"/>
</dbReference>
<dbReference type="AlphaFoldDB" id="A0A840ICG6"/>
<gene>
    <name evidence="1" type="ORF">BDZ31_002112</name>
</gene>
<dbReference type="Proteomes" id="UP000585272">
    <property type="component" value="Unassembled WGS sequence"/>
</dbReference>
<proteinExistence type="predicted"/>
<organism evidence="1 2">
    <name type="scientific">Conexibacter arvalis</name>
    <dbReference type="NCBI Taxonomy" id="912552"/>
    <lineage>
        <taxon>Bacteria</taxon>
        <taxon>Bacillati</taxon>
        <taxon>Actinomycetota</taxon>
        <taxon>Thermoleophilia</taxon>
        <taxon>Solirubrobacterales</taxon>
        <taxon>Conexibacteraceae</taxon>
        <taxon>Conexibacter</taxon>
    </lineage>
</organism>
<dbReference type="RefSeq" id="WP_183341754.1">
    <property type="nucleotide sequence ID" value="NZ_JACHNU010000002.1"/>
</dbReference>